<dbReference type="AlphaFoldDB" id="A0A433QB60"/>
<protein>
    <submittedName>
        <fullName evidence="2">Uncharacterized protein</fullName>
    </submittedName>
</protein>
<evidence type="ECO:0000313" key="3">
    <source>
        <dbReference type="Proteomes" id="UP000274822"/>
    </source>
</evidence>
<evidence type="ECO:0000256" key="1">
    <source>
        <dbReference type="SAM" id="MobiDB-lite"/>
    </source>
</evidence>
<reference evidence="2 3" key="1">
    <citation type="journal article" date="2018" name="New Phytol.">
        <title>Phylogenomics of Endogonaceae and evolution of mycorrhizas within Mucoromycota.</title>
        <authorList>
            <person name="Chang Y."/>
            <person name="Desiro A."/>
            <person name="Na H."/>
            <person name="Sandor L."/>
            <person name="Lipzen A."/>
            <person name="Clum A."/>
            <person name="Barry K."/>
            <person name="Grigoriev I.V."/>
            <person name="Martin F.M."/>
            <person name="Stajich J.E."/>
            <person name="Smith M.E."/>
            <person name="Bonito G."/>
            <person name="Spatafora J.W."/>
        </authorList>
    </citation>
    <scope>NUCLEOTIDE SEQUENCE [LARGE SCALE GENOMIC DNA]</scope>
    <source>
        <strain evidence="2 3">AD002</strain>
    </source>
</reference>
<dbReference type="EMBL" id="RBNJ01009259">
    <property type="protein sequence ID" value="RUS27005.1"/>
    <property type="molecule type" value="Genomic_DNA"/>
</dbReference>
<comment type="caution">
    <text evidence="2">The sequence shown here is derived from an EMBL/GenBank/DDBJ whole genome shotgun (WGS) entry which is preliminary data.</text>
</comment>
<organism evidence="2 3">
    <name type="scientific">Jimgerdemannia flammicorona</name>
    <dbReference type="NCBI Taxonomy" id="994334"/>
    <lineage>
        <taxon>Eukaryota</taxon>
        <taxon>Fungi</taxon>
        <taxon>Fungi incertae sedis</taxon>
        <taxon>Mucoromycota</taxon>
        <taxon>Mucoromycotina</taxon>
        <taxon>Endogonomycetes</taxon>
        <taxon>Endogonales</taxon>
        <taxon>Endogonaceae</taxon>
        <taxon>Jimgerdemannia</taxon>
    </lineage>
</organism>
<keyword evidence="3" id="KW-1185">Reference proteome</keyword>
<dbReference type="Proteomes" id="UP000274822">
    <property type="component" value="Unassembled WGS sequence"/>
</dbReference>
<sequence length="174" mass="19031">MALRALHTYYHLRAFAATSLRVATCNASPEAFVTFRTSRPFHTSFLTLAEDNKDSETVAAAVADVKSDTTLEASDAATEPPKTSRRRRRFMEWMNGEGAKFKKPAMALPHESALFPEPARYGLPPRADLRELHVRFSVTDATNAGRKIQTVDSAHRGDPEAEGTREGAGGTGVL</sequence>
<gene>
    <name evidence="2" type="ORF">BC938DRAFT_483839</name>
</gene>
<feature type="region of interest" description="Disordered" evidence="1">
    <location>
        <begin position="150"/>
        <end position="174"/>
    </location>
</feature>
<evidence type="ECO:0000313" key="2">
    <source>
        <dbReference type="EMBL" id="RUS27005.1"/>
    </source>
</evidence>
<name>A0A433QB60_9FUNG</name>
<feature type="compositionally biased region" description="Basic and acidic residues" evidence="1">
    <location>
        <begin position="153"/>
        <end position="165"/>
    </location>
</feature>
<proteinExistence type="predicted"/>
<accession>A0A433QB60</accession>